<dbReference type="EMBL" id="AP021858">
    <property type="protein sequence ID" value="BBO22498.1"/>
    <property type="molecule type" value="Genomic_DNA"/>
</dbReference>
<comment type="catalytic activity">
    <reaction evidence="10">
        <text>N(6)-(1,2-dicarboxyethyl)-AMP = fumarate + AMP</text>
        <dbReference type="Rhea" id="RHEA:16853"/>
        <dbReference type="ChEBI" id="CHEBI:29806"/>
        <dbReference type="ChEBI" id="CHEBI:57567"/>
        <dbReference type="ChEBI" id="CHEBI:456215"/>
        <dbReference type="EC" id="4.3.2.2"/>
    </reaction>
    <physiologicalReaction direction="left-to-right" evidence="10">
        <dbReference type="Rhea" id="RHEA:16854"/>
    </physiologicalReaction>
</comment>
<evidence type="ECO:0000256" key="9">
    <source>
        <dbReference type="ARBA" id="ARBA00030717"/>
    </source>
</evidence>
<dbReference type="GO" id="GO:0006189">
    <property type="term" value="P:'de novo' IMP biosynthetic process"/>
    <property type="evidence" value="ECO:0007669"/>
    <property type="project" value="UniProtKB-UniPathway"/>
</dbReference>
<dbReference type="SMART" id="SM00998">
    <property type="entry name" value="ADSL_C"/>
    <property type="match status" value="1"/>
</dbReference>
<dbReference type="InterPro" id="IPR020557">
    <property type="entry name" value="Fumarate_lyase_CS"/>
</dbReference>
<dbReference type="PRINTS" id="PR00149">
    <property type="entry name" value="FUMRATELYASE"/>
</dbReference>
<protein>
    <recommendedName>
        <fullName evidence="5 11">Adenylosuccinate lyase</fullName>
        <shortName evidence="12">ASL</shortName>
        <ecNumber evidence="4 11">4.3.2.2</ecNumber>
    </recommendedName>
    <alternativeName>
        <fullName evidence="9 12">Adenylosuccinase</fullName>
    </alternativeName>
</protein>
<dbReference type="Pfam" id="PF00206">
    <property type="entry name" value="Lyase_1"/>
    <property type="match status" value="1"/>
</dbReference>
<dbReference type="NCBIfam" id="TIGR00928">
    <property type="entry name" value="purB"/>
    <property type="match status" value="1"/>
</dbReference>
<evidence type="ECO:0000313" key="15">
    <source>
        <dbReference type="Proteomes" id="UP000662873"/>
    </source>
</evidence>
<dbReference type="GO" id="GO:0070626">
    <property type="term" value="F:(S)-2-(5-amino-1-(5-phospho-D-ribosyl)imidazole-4-carboxamido) succinate lyase (fumarate-forming) activity"/>
    <property type="evidence" value="ECO:0007669"/>
    <property type="project" value="TreeGrafter"/>
</dbReference>
<organism evidence="14 15">
    <name type="scientific">Candidatus Nitrosymbiomonas proteolyticus</name>
    <dbReference type="NCBI Taxonomy" id="2608984"/>
    <lineage>
        <taxon>Bacteria</taxon>
        <taxon>Bacillati</taxon>
        <taxon>Armatimonadota</taxon>
        <taxon>Armatimonadota incertae sedis</taxon>
        <taxon>Candidatus Nitrosymbiomonas</taxon>
    </lineage>
</organism>
<dbReference type="InterPro" id="IPR004769">
    <property type="entry name" value="Pur_lyase"/>
</dbReference>
<evidence type="ECO:0000256" key="8">
    <source>
        <dbReference type="ARBA" id="ARBA00024477"/>
    </source>
</evidence>
<evidence type="ECO:0000256" key="3">
    <source>
        <dbReference type="ARBA" id="ARBA00008273"/>
    </source>
</evidence>
<dbReference type="InterPro" id="IPR000362">
    <property type="entry name" value="Fumarate_lyase_fam"/>
</dbReference>
<evidence type="ECO:0000313" key="14">
    <source>
        <dbReference type="EMBL" id="BBO22498.1"/>
    </source>
</evidence>
<dbReference type="SUPFAM" id="SSF48557">
    <property type="entry name" value="L-aspartase-like"/>
    <property type="match status" value="1"/>
</dbReference>
<dbReference type="InterPro" id="IPR022761">
    <property type="entry name" value="Fumarate_lyase_N"/>
</dbReference>
<feature type="domain" description="Adenylosuccinate lyase C-terminal" evidence="13">
    <location>
        <begin position="350"/>
        <end position="426"/>
    </location>
</feature>
<comment type="pathway">
    <text evidence="2 12">Purine metabolism; AMP biosynthesis via de novo pathway; AMP from IMP: step 2/2.</text>
</comment>
<sequence length="426" mass="47922">MIERYCTPEMTAIWSRESKYSRWLEVEIAVCEAWAEEGVIPRDELDQIRSHASFSLARCDELEKETRHDLMAFVRNVSENVGQPAARWIHFGITSYDVIDSALGMMLRDSCDLVQNSLANVQVSILNLFKQHGGVPCIGRTHGIHAEPITFGHKLQGWSKELDRSRNRVEAAKGEIAVGKVSGAVGIHAHVSPAMEFRICKGLGLQPDPNSTQIVARDRHANLLCALAVLAGSVERIATELRNLQRTEILEVQEEFAKGQTGSSAMPHKRNPWNSETLCGLARVVRGNAHAMLESVMTWHERDLSNSSLERIVLPDTFQLIHFMLVRLSRILDGLVVLPENMDANLRRMGDLVFSEHLMVALIRAGLSREDAYKKAQQHAARAWDGVDFRTSVWEDSEIRDRIGDEELKLVFDLAHHLRHAPQNIG</sequence>
<dbReference type="InterPro" id="IPR019468">
    <property type="entry name" value="AdenyloSucc_lyase_C"/>
</dbReference>
<dbReference type="PRINTS" id="PR00145">
    <property type="entry name" value="ARGSUCLYASE"/>
</dbReference>
<accession>A0A809R735</accession>
<evidence type="ECO:0000256" key="6">
    <source>
        <dbReference type="ARBA" id="ARBA00022755"/>
    </source>
</evidence>
<dbReference type="UniPathway" id="UPA00075">
    <property type="reaction ID" value="UER00336"/>
</dbReference>
<dbReference type="PROSITE" id="PS00163">
    <property type="entry name" value="FUMARATE_LYASES"/>
    <property type="match status" value="1"/>
</dbReference>
<evidence type="ECO:0000256" key="11">
    <source>
        <dbReference type="NCBIfam" id="TIGR00928"/>
    </source>
</evidence>
<dbReference type="FunFam" id="1.20.200.10:FF:000008">
    <property type="entry name" value="Adenylosuccinate lyase"/>
    <property type="match status" value="1"/>
</dbReference>
<dbReference type="AlphaFoldDB" id="A0A809R735"/>
<dbReference type="GO" id="GO:0005829">
    <property type="term" value="C:cytosol"/>
    <property type="evidence" value="ECO:0007669"/>
    <property type="project" value="TreeGrafter"/>
</dbReference>
<keyword evidence="7 12" id="KW-0456">Lyase</keyword>
<dbReference type="EC" id="4.3.2.2" evidence="4 11"/>
<dbReference type="GO" id="GO:0044208">
    <property type="term" value="P:'de novo' AMP biosynthetic process"/>
    <property type="evidence" value="ECO:0007669"/>
    <property type="project" value="UniProtKB-UniPathway"/>
</dbReference>
<comment type="catalytic activity">
    <reaction evidence="8">
        <text>(2S)-2-[5-amino-1-(5-phospho-beta-D-ribosyl)imidazole-4-carboxamido]succinate = 5-amino-1-(5-phospho-beta-D-ribosyl)imidazole-4-carboxamide + fumarate</text>
        <dbReference type="Rhea" id="RHEA:23920"/>
        <dbReference type="ChEBI" id="CHEBI:29806"/>
        <dbReference type="ChEBI" id="CHEBI:58443"/>
        <dbReference type="ChEBI" id="CHEBI:58475"/>
        <dbReference type="EC" id="4.3.2.2"/>
    </reaction>
    <physiologicalReaction direction="left-to-right" evidence="8">
        <dbReference type="Rhea" id="RHEA:23921"/>
    </physiologicalReaction>
</comment>
<evidence type="ECO:0000256" key="5">
    <source>
        <dbReference type="ARBA" id="ARBA00017058"/>
    </source>
</evidence>
<evidence type="ECO:0000256" key="12">
    <source>
        <dbReference type="RuleBase" id="RU361172"/>
    </source>
</evidence>
<evidence type="ECO:0000256" key="1">
    <source>
        <dbReference type="ARBA" id="ARBA00004706"/>
    </source>
</evidence>
<dbReference type="Pfam" id="PF10397">
    <property type="entry name" value="ADSL_C"/>
    <property type="match status" value="1"/>
</dbReference>
<dbReference type="GO" id="GO:0004018">
    <property type="term" value="F:N6-(1,2-dicarboxyethyl)AMP AMP-lyase (fumarate-forming) activity"/>
    <property type="evidence" value="ECO:0007669"/>
    <property type="project" value="UniProtKB-UniRule"/>
</dbReference>
<dbReference type="Gene3D" id="1.10.275.10">
    <property type="entry name" value="Fumarase/aspartase (N-terminal domain)"/>
    <property type="match status" value="1"/>
</dbReference>
<dbReference type="InterPro" id="IPR024083">
    <property type="entry name" value="Fumarase/histidase_N"/>
</dbReference>
<name>A0A809R735_9BACT</name>
<dbReference type="CDD" id="cd01360">
    <property type="entry name" value="Adenylsuccinate_lyase_1"/>
    <property type="match status" value="1"/>
</dbReference>
<dbReference type="KEGG" id="npy:NPRO_00930"/>
<evidence type="ECO:0000256" key="7">
    <source>
        <dbReference type="ARBA" id="ARBA00023239"/>
    </source>
</evidence>
<dbReference type="PANTHER" id="PTHR43172">
    <property type="entry name" value="ADENYLOSUCCINATE LYASE"/>
    <property type="match status" value="1"/>
</dbReference>
<evidence type="ECO:0000256" key="2">
    <source>
        <dbReference type="ARBA" id="ARBA00004734"/>
    </source>
</evidence>
<dbReference type="InterPro" id="IPR008948">
    <property type="entry name" value="L-Aspartase-like"/>
</dbReference>
<keyword evidence="6 12" id="KW-0658">Purine biosynthesis</keyword>
<evidence type="ECO:0000256" key="4">
    <source>
        <dbReference type="ARBA" id="ARBA00012339"/>
    </source>
</evidence>
<dbReference type="Gene3D" id="1.10.40.30">
    <property type="entry name" value="Fumarase/aspartase (C-terminal domain)"/>
    <property type="match status" value="1"/>
</dbReference>
<dbReference type="Gene3D" id="1.20.200.10">
    <property type="entry name" value="Fumarase/aspartase (Central domain)"/>
    <property type="match status" value="1"/>
</dbReference>
<dbReference type="PANTHER" id="PTHR43172:SF1">
    <property type="entry name" value="ADENYLOSUCCINATE LYASE"/>
    <property type="match status" value="1"/>
</dbReference>
<comment type="pathway">
    <text evidence="1 12">Purine metabolism; IMP biosynthesis via de novo pathway; 5-amino-1-(5-phospho-D-ribosyl)imidazole-4-carboxamide from 5-amino-1-(5-phospho-D-ribosyl)imidazole-4-carboxylate: step 2/2.</text>
</comment>
<reference evidence="14" key="1">
    <citation type="journal article" name="DNA Res.">
        <title>The physiological potential of anammox bacteria as revealed by their core genome structure.</title>
        <authorList>
            <person name="Okubo T."/>
            <person name="Toyoda A."/>
            <person name="Fukuhara K."/>
            <person name="Uchiyama I."/>
            <person name="Harigaya Y."/>
            <person name="Kuroiwa M."/>
            <person name="Suzuki T."/>
            <person name="Murakami Y."/>
            <person name="Suwa Y."/>
            <person name="Takami H."/>
        </authorList>
    </citation>
    <scope>NUCLEOTIDE SEQUENCE</scope>
    <source>
        <strain evidence="14">317325-2</strain>
    </source>
</reference>
<evidence type="ECO:0000256" key="10">
    <source>
        <dbReference type="ARBA" id="ARBA00049115"/>
    </source>
</evidence>
<dbReference type="Proteomes" id="UP000662873">
    <property type="component" value="Chromosome"/>
</dbReference>
<dbReference type="UniPathway" id="UPA00074">
    <property type="reaction ID" value="UER00132"/>
</dbReference>
<proteinExistence type="inferred from homology"/>
<comment type="similarity">
    <text evidence="3 12">Belongs to the lyase 1 family. Adenylosuccinate lyase subfamily.</text>
</comment>
<gene>
    <name evidence="14" type="ORF">NPRO_00930</name>
</gene>
<evidence type="ECO:0000259" key="13">
    <source>
        <dbReference type="SMART" id="SM00998"/>
    </source>
</evidence>